<keyword evidence="1" id="KW-0472">Membrane</keyword>
<evidence type="ECO:0000313" key="3">
    <source>
        <dbReference type="Proteomes" id="UP000293347"/>
    </source>
</evidence>
<gene>
    <name evidence="2" type="ORF">EZ437_17715</name>
</gene>
<dbReference type="RefSeq" id="WP_131597404.1">
    <property type="nucleotide sequence ID" value="NZ_SJSL01000006.1"/>
</dbReference>
<protein>
    <submittedName>
        <fullName evidence="2">Uncharacterized protein</fullName>
    </submittedName>
</protein>
<dbReference type="AlphaFoldDB" id="A0A4R0NI45"/>
<proteinExistence type="predicted"/>
<sequence length="124" mass="14375">MRRNNFIERMGKGKYVFIPLMVFSMMALFTYVVMLLWNNILPDVIHVATITFWQSAGIIVLCKLLFGFGGMGGPGGRGAFRKRQLAEKMKSMSPEELERFKERMGEHKFGRFGNWCRDEKEEGK</sequence>
<evidence type="ECO:0000256" key="1">
    <source>
        <dbReference type="SAM" id="Phobius"/>
    </source>
</evidence>
<feature type="transmembrane region" description="Helical" evidence="1">
    <location>
        <begin position="20"/>
        <end position="40"/>
    </location>
</feature>
<dbReference type="EMBL" id="SJSL01000006">
    <property type="protein sequence ID" value="TCC98973.1"/>
    <property type="molecule type" value="Genomic_DNA"/>
</dbReference>
<dbReference type="OrthoDB" id="1099872at2"/>
<comment type="caution">
    <text evidence="2">The sequence shown here is derived from an EMBL/GenBank/DDBJ whole genome shotgun (WGS) entry which is preliminary data.</text>
</comment>
<keyword evidence="1" id="KW-0812">Transmembrane</keyword>
<evidence type="ECO:0000313" key="2">
    <source>
        <dbReference type="EMBL" id="TCC98973.1"/>
    </source>
</evidence>
<name>A0A4R0NI45_9SPHI</name>
<reference evidence="2 3" key="1">
    <citation type="submission" date="2019-02" db="EMBL/GenBank/DDBJ databases">
        <title>Pedobacter sp. RP-1-14 sp. nov., isolated from Arctic soil.</title>
        <authorList>
            <person name="Dahal R.H."/>
        </authorList>
    </citation>
    <scope>NUCLEOTIDE SEQUENCE [LARGE SCALE GENOMIC DNA]</scope>
    <source>
        <strain evidence="2 3">RP-1-14</strain>
    </source>
</reference>
<keyword evidence="1" id="KW-1133">Transmembrane helix</keyword>
<organism evidence="2 3">
    <name type="scientific">Pedobacter psychroterrae</name>
    <dbReference type="NCBI Taxonomy" id="2530453"/>
    <lineage>
        <taxon>Bacteria</taxon>
        <taxon>Pseudomonadati</taxon>
        <taxon>Bacteroidota</taxon>
        <taxon>Sphingobacteriia</taxon>
        <taxon>Sphingobacteriales</taxon>
        <taxon>Sphingobacteriaceae</taxon>
        <taxon>Pedobacter</taxon>
    </lineage>
</organism>
<feature type="transmembrane region" description="Helical" evidence="1">
    <location>
        <begin position="52"/>
        <end position="73"/>
    </location>
</feature>
<accession>A0A4R0NI45</accession>
<keyword evidence="3" id="KW-1185">Reference proteome</keyword>
<dbReference type="Proteomes" id="UP000293347">
    <property type="component" value="Unassembled WGS sequence"/>
</dbReference>